<keyword evidence="1" id="KW-0812">Transmembrane</keyword>
<dbReference type="SUPFAM" id="SSF52317">
    <property type="entry name" value="Class I glutamine amidotransferase-like"/>
    <property type="match status" value="1"/>
</dbReference>
<dbReference type="STRING" id="862908.BMS_0710"/>
<gene>
    <name evidence="4" type="ordered locus">BMS_0710</name>
</gene>
<name>E1X5P7_HALMS</name>
<feature type="transmembrane region" description="Helical" evidence="1">
    <location>
        <begin position="73"/>
        <end position="92"/>
    </location>
</feature>
<feature type="transmembrane region" description="Helical" evidence="1">
    <location>
        <begin position="33"/>
        <end position="53"/>
    </location>
</feature>
<accession>E1X5P7</accession>
<dbReference type="CDD" id="cd02947">
    <property type="entry name" value="TRX_family"/>
    <property type="match status" value="1"/>
</dbReference>
<dbReference type="Pfam" id="PF09822">
    <property type="entry name" value="ABC_transp_aux"/>
    <property type="match status" value="1"/>
</dbReference>
<dbReference type="EMBL" id="FQ312005">
    <property type="protein sequence ID" value="CBW25614.1"/>
    <property type="molecule type" value="Genomic_DNA"/>
</dbReference>
<reference evidence="5" key="1">
    <citation type="journal article" date="2013" name="ISME J.">
        <title>A small predatory core genome in the divergent marine Bacteriovorax marinus SJ and the terrestrial Bdellovibrio bacteriovorus.</title>
        <authorList>
            <person name="Crossman L.C."/>
            <person name="Chen H."/>
            <person name="Cerdeno-Tarraga A.M."/>
            <person name="Brooks K."/>
            <person name="Quail M.A."/>
            <person name="Pineiro S.A."/>
            <person name="Hobley L."/>
            <person name="Sockett R.E."/>
            <person name="Bentley S.D."/>
            <person name="Parkhill J."/>
            <person name="Williams H.N."/>
            <person name="Stine O.C."/>
        </authorList>
    </citation>
    <scope>NUCLEOTIDE SEQUENCE [LARGE SCALE GENOMIC DNA]</scope>
    <source>
        <strain evidence="5">ATCC BAA-682 / DSM 15412 / SJ</strain>
    </source>
</reference>
<dbReference type="SUPFAM" id="SSF52833">
    <property type="entry name" value="Thioredoxin-like"/>
    <property type="match status" value="1"/>
</dbReference>
<dbReference type="InterPro" id="IPR029062">
    <property type="entry name" value="Class_I_gatase-like"/>
</dbReference>
<evidence type="ECO:0000313" key="4">
    <source>
        <dbReference type="EMBL" id="CBW25614.1"/>
    </source>
</evidence>
<dbReference type="AlphaFoldDB" id="E1X5P7"/>
<feature type="domain" description="DUF7088" evidence="3">
    <location>
        <begin position="103"/>
        <end position="183"/>
    </location>
</feature>
<dbReference type="InterPro" id="IPR055396">
    <property type="entry name" value="DUF7088"/>
</dbReference>
<dbReference type="Proteomes" id="UP000008963">
    <property type="component" value="Chromosome"/>
</dbReference>
<evidence type="ECO:0000256" key="1">
    <source>
        <dbReference type="SAM" id="Phobius"/>
    </source>
</evidence>
<dbReference type="PATRIC" id="fig|862908.3.peg.682"/>
<keyword evidence="1" id="KW-0472">Membrane</keyword>
<dbReference type="eggNOG" id="COG3225">
    <property type="taxonomic scope" value="Bacteria"/>
</dbReference>
<feature type="domain" description="ABC-type uncharacterised transport system" evidence="2">
    <location>
        <begin position="214"/>
        <end position="438"/>
    </location>
</feature>
<evidence type="ECO:0000259" key="3">
    <source>
        <dbReference type="Pfam" id="PF23357"/>
    </source>
</evidence>
<protein>
    <submittedName>
        <fullName evidence="4">Membrane protein</fullName>
    </submittedName>
</protein>
<keyword evidence="5" id="KW-1185">Reference proteome</keyword>
<dbReference type="Pfam" id="PF23357">
    <property type="entry name" value="DUF7088"/>
    <property type="match status" value="1"/>
</dbReference>
<sequence>MVVKALFGNILIIVNIILYMVGVFLWISITDEIYLNLIVSICAIVNTLILLIFYRKKFKDYYTSSQFKYLCDALISCFLICCIIGLVNYLAFKNPIEFDVTQRKVHSLSPQTLKVLESVDDEISIDIYAKRENFQPISTLMELYRLKNSAFKFNYIDAELNPDLIAKNRITQIPTLIIKKGEKVAKAQRVRELELTSAILKVIRERETTLCVDSSHTKFSWYNDGRDHFSALRKLLELELFKIEDIKLVAGESLKSCDTLVLWGTEIDLNKDEIANIEAFREGGGSLLVGINPQFNGDTISLFRDYLAEEGVNVHNILSISPDSTIDGSNGAAPIAKTFAKSHPIFQNYSGFVFFPLATAISFKGNLGLKAVELIKSTNMSWGESDFINLDKKKFDKGKDLAGPLNFAVSREFENGSRIVIYSNTSFVSNAYTKFTSNFNVLVNTLNWLTKNDQLITFDRIALKDEPLFISSPQLGVIFFFSVLVLPITLIIISILLYRRKGKL</sequence>
<keyword evidence="1" id="KW-1133">Transmembrane helix</keyword>
<evidence type="ECO:0000259" key="2">
    <source>
        <dbReference type="Pfam" id="PF09822"/>
    </source>
</evidence>
<evidence type="ECO:0000313" key="5">
    <source>
        <dbReference type="Proteomes" id="UP000008963"/>
    </source>
</evidence>
<proteinExistence type="predicted"/>
<feature type="transmembrane region" description="Helical" evidence="1">
    <location>
        <begin position="475"/>
        <end position="498"/>
    </location>
</feature>
<feature type="transmembrane region" description="Helical" evidence="1">
    <location>
        <begin position="7"/>
        <end position="27"/>
    </location>
</feature>
<organism evidence="4 5">
    <name type="scientific">Halobacteriovorax marinus (strain ATCC BAA-682 / DSM 15412 / SJ)</name>
    <name type="common">Bacteriovorax marinus</name>
    <dbReference type="NCBI Taxonomy" id="862908"/>
    <lineage>
        <taxon>Bacteria</taxon>
        <taxon>Pseudomonadati</taxon>
        <taxon>Bdellovibrionota</taxon>
        <taxon>Bacteriovoracia</taxon>
        <taxon>Bacteriovoracales</taxon>
        <taxon>Halobacteriovoraceae</taxon>
        <taxon>Halobacteriovorax</taxon>
    </lineage>
</organism>
<dbReference type="InterPro" id="IPR019196">
    <property type="entry name" value="ABC_transp_unknown"/>
</dbReference>
<dbReference type="KEGG" id="bmx:BMS_0710"/>
<dbReference type="InterPro" id="IPR036249">
    <property type="entry name" value="Thioredoxin-like_sf"/>
</dbReference>
<dbReference type="HOGENOM" id="CLU_018716_0_0_7"/>